<dbReference type="EMBL" id="QGNW01000347">
    <property type="protein sequence ID" value="RVW75520.1"/>
    <property type="molecule type" value="Genomic_DNA"/>
</dbReference>
<dbReference type="AlphaFoldDB" id="A0A438CXT0"/>
<proteinExistence type="predicted"/>
<feature type="region of interest" description="Disordered" evidence="1">
    <location>
        <begin position="107"/>
        <end position="133"/>
    </location>
</feature>
<gene>
    <name evidence="3" type="ORF">CK203_051934</name>
    <name evidence="2" type="ORF">CK203_106176</name>
</gene>
<evidence type="ECO:0000313" key="3">
    <source>
        <dbReference type="EMBL" id="RVW75520.1"/>
    </source>
</evidence>
<feature type="compositionally biased region" description="Basic residues" evidence="1">
    <location>
        <begin position="107"/>
        <end position="121"/>
    </location>
</feature>
<name>A0A438CXT0_VITVI</name>
<dbReference type="PANTHER" id="PTHR33257:SF6">
    <property type="entry name" value="OXYSTEROL-BINDING 4B-LIKE PROTEIN"/>
    <property type="match status" value="1"/>
</dbReference>
<dbReference type="EMBL" id="QGNW01001925">
    <property type="protein sequence ID" value="RVW28010.1"/>
    <property type="molecule type" value="Genomic_DNA"/>
</dbReference>
<evidence type="ECO:0000256" key="1">
    <source>
        <dbReference type="SAM" id="MobiDB-lite"/>
    </source>
</evidence>
<dbReference type="Proteomes" id="UP000288805">
    <property type="component" value="Unassembled WGS sequence"/>
</dbReference>
<evidence type="ECO:0000313" key="2">
    <source>
        <dbReference type="EMBL" id="RVW28010.1"/>
    </source>
</evidence>
<accession>A0A438CXT0</accession>
<organism evidence="2 4">
    <name type="scientific">Vitis vinifera</name>
    <name type="common">Grape</name>
    <dbReference type="NCBI Taxonomy" id="29760"/>
    <lineage>
        <taxon>Eukaryota</taxon>
        <taxon>Viridiplantae</taxon>
        <taxon>Streptophyta</taxon>
        <taxon>Embryophyta</taxon>
        <taxon>Tracheophyta</taxon>
        <taxon>Spermatophyta</taxon>
        <taxon>Magnoliopsida</taxon>
        <taxon>eudicotyledons</taxon>
        <taxon>Gunneridae</taxon>
        <taxon>Pentapetalae</taxon>
        <taxon>rosids</taxon>
        <taxon>Vitales</taxon>
        <taxon>Vitaceae</taxon>
        <taxon>Viteae</taxon>
        <taxon>Vitis</taxon>
    </lineage>
</organism>
<reference evidence="2 4" key="1">
    <citation type="journal article" date="2018" name="PLoS Genet.">
        <title>Population sequencing reveals clonal diversity and ancestral inbreeding in the grapevine cultivar Chardonnay.</title>
        <authorList>
            <person name="Roach M.J."/>
            <person name="Johnson D.L."/>
            <person name="Bohlmann J."/>
            <person name="van Vuuren H.J."/>
            <person name="Jones S.J."/>
            <person name="Pretorius I.S."/>
            <person name="Schmidt S.A."/>
            <person name="Borneman A.R."/>
        </authorList>
    </citation>
    <scope>NUCLEOTIDE SEQUENCE [LARGE SCALE GENOMIC DNA]</scope>
    <source>
        <strain evidence="4">cv. Chardonnay</strain>
        <strain evidence="2">I10V1</strain>
        <tissue evidence="2">Leaf</tissue>
    </source>
</reference>
<protein>
    <submittedName>
        <fullName evidence="2">Uncharacterized protein</fullName>
    </submittedName>
</protein>
<dbReference type="PANTHER" id="PTHR33257">
    <property type="entry name" value="OS05G0165500 PROTEIN"/>
    <property type="match status" value="1"/>
</dbReference>
<evidence type="ECO:0000313" key="4">
    <source>
        <dbReference type="Proteomes" id="UP000288805"/>
    </source>
</evidence>
<comment type="caution">
    <text evidence="2">The sequence shown here is derived from an EMBL/GenBank/DDBJ whole genome shotgun (WGS) entry which is preliminary data.</text>
</comment>
<sequence length="203" mass="22452">MDSEDCSTKHPVSVLQGDKFFFNRIISRESSSVGCSSRIYYRSAEGVPFKWEMQPGKSKNPPGKEVVPPIRAPPAVLSLGLPKPCIDQHKVSTGSRVSRVWFWKKSKRNQPSKKVKGRSKKNNNGDGRGLERAENSELCNSDIEFIDSSPRCSSSSSLSSSSINGHSLQSSRIHSPARDLIYGHFSCIPWNIAGIMICVAKRV</sequence>